<dbReference type="EMBL" id="JAHUTJ010042115">
    <property type="protein sequence ID" value="MED6280826.1"/>
    <property type="molecule type" value="Genomic_DNA"/>
</dbReference>
<name>A0ABU7E1B1_9TELE</name>
<organism evidence="1 2">
    <name type="scientific">Characodon lateralis</name>
    <dbReference type="NCBI Taxonomy" id="208331"/>
    <lineage>
        <taxon>Eukaryota</taxon>
        <taxon>Metazoa</taxon>
        <taxon>Chordata</taxon>
        <taxon>Craniata</taxon>
        <taxon>Vertebrata</taxon>
        <taxon>Euteleostomi</taxon>
        <taxon>Actinopterygii</taxon>
        <taxon>Neopterygii</taxon>
        <taxon>Teleostei</taxon>
        <taxon>Neoteleostei</taxon>
        <taxon>Acanthomorphata</taxon>
        <taxon>Ovalentaria</taxon>
        <taxon>Atherinomorphae</taxon>
        <taxon>Cyprinodontiformes</taxon>
        <taxon>Goodeidae</taxon>
        <taxon>Characodon</taxon>
    </lineage>
</organism>
<protein>
    <submittedName>
        <fullName evidence="1">Uncharacterized protein</fullName>
    </submittedName>
</protein>
<reference evidence="1 2" key="1">
    <citation type="submission" date="2021-06" db="EMBL/GenBank/DDBJ databases">
        <authorList>
            <person name="Palmer J.M."/>
        </authorList>
    </citation>
    <scope>NUCLEOTIDE SEQUENCE [LARGE SCALE GENOMIC DNA]</scope>
    <source>
        <strain evidence="1 2">CL_MEX2019</strain>
        <tissue evidence="1">Muscle</tissue>
    </source>
</reference>
<accession>A0ABU7E1B1</accession>
<proteinExistence type="predicted"/>
<gene>
    <name evidence="1" type="ORF">CHARACLAT_014865</name>
</gene>
<evidence type="ECO:0000313" key="2">
    <source>
        <dbReference type="Proteomes" id="UP001352852"/>
    </source>
</evidence>
<sequence>MNFRNEKCLICNVRPGFERIALPGCGALGTEPYMMDRLFFPVFLSRQTFSLRKRRIASMKQRWTFYFSSATPDCLQETAACFTQFQPLVQICLPDETTRLRRVFIYL</sequence>
<comment type="caution">
    <text evidence="1">The sequence shown here is derived from an EMBL/GenBank/DDBJ whole genome shotgun (WGS) entry which is preliminary data.</text>
</comment>
<dbReference type="Proteomes" id="UP001352852">
    <property type="component" value="Unassembled WGS sequence"/>
</dbReference>
<evidence type="ECO:0000313" key="1">
    <source>
        <dbReference type="EMBL" id="MED6280826.1"/>
    </source>
</evidence>
<keyword evidence="2" id="KW-1185">Reference proteome</keyword>